<evidence type="ECO:0000313" key="4">
    <source>
        <dbReference type="EMBL" id="CAF9905067.1"/>
    </source>
</evidence>
<dbReference type="PRINTS" id="PR01415">
    <property type="entry name" value="ANKYRIN"/>
</dbReference>
<dbReference type="GO" id="GO:0003824">
    <property type="term" value="F:catalytic activity"/>
    <property type="evidence" value="ECO:0007669"/>
    <property type="project" value="InterPro"/>
</dbReference>
<dbReference type="SUPFAM" id="SSF53167">
    <property type="entry name" value="Purine and uridine phosphorylases"/>
    <property type="match status" value="1"/>
</dbReference>
<feature type="repeat" description="ANK" evidence="3">
    <location>
        <begin position="945"/>
        <end position="977"/>
    </location>
</feature>
<dbReference type="PANTHER" id="PTHR24166">
    <property type="entry name" value="ROLLING PEBBLES, ISOFORM B"/>
    <property type="match status" value="1"/>
</dbReference>
<dbReference type="GO" id="GO:0009116">
    <property type="term" value="P:nucleoside metabolic process"/>
    <property type="evidence" value="ECO:0007669"/>
    <property type="project" value="InterPro"/>
</dbReference>
<dbReference type="InterPro" id="IPR036770">
    <property type="entry name" value="Ankyrin_rpt-contain_sf"/>
</dbReference>
<dbReference type="AlphaFoldDB" id="A0A8H3EG58"/>
<evidence type="ECO:0000313" key="5">
    <source>
        <dbReference type="Proteomes" id="UP000664169"/>
    </source>
</evidence>
<evidence type="ECO:0000256" key="3">
    <source>
        <dbReference type="PROSITE-ProRule" id="PRU00023"/>
    </source>
</evidence>
<accession>A0A8H3EG58</accession>
<proteinExistence type="predicted"/>
<evidence type="ECO:0000256" key="2">
    <source>
        <dbReference type="ARBA" id="ARBA00023043"/>
    </source>
</evidence>
<dbReference type="InterPro" id="IPR035994">
    <property type="entry name" value="Nucleoside_phosphorylase_sf"/>
</dbReference>
<keyword evidence="2 3" id="KW-0040">ANK repeat</keyword>
<dbReference type="OrthoDB" id="20872at2759"/>
<feature type="repeat" description="ANK" evidence="3">
    <location>
        <begin position="913"/>
        <end position="945"/>
    </location>
</feature>
<reference evidence="4" key="1">
    <citation type="submission" date="2021-03" db="EMBL/GenBank/DDBJ databases">
        <authorList>
            <person name="Tagirdzhanova G."/>
        </authorList>
    </citation>
    <scope>NUCLEOTIDE SEQUENCE</scope>
</reference>
<dbReference type="PANTHER" id="PTHR24166:SF48">
    <property type="entry name" value="PROTEIN VAPYRIN"/>
    <property type="match status" value="1"/>
</dbReference>
<evidence type="ECO:0008006" key="6">
    <source>
        <dbReference type="Google" id="ProtNLM"/>
    </source>
</evidence>
<protein>
    <recommendedName>
        <fullName evidence="6">Nucleoside phosphorylase domain-containing protein</fullName>
    </recommendedName>
</protein>
<feature type="repeat" description="ANK" evidence="3">
    <location>
        <begin position="978"/>
        <end position="1010"/>
    </location>
</feature>
<organism evidence="4 5">
    <name type="scientific">Gomphillus americanus</name>
    <dbReference type="NCBI Taxonomy" id="1940652"/>
    <lineage>
        <taxon>Eukaryota</taxon>
        <taxon>Fungi</taxon>
        <taxon>Dikarya</taxon>
        <taxon>Ascomycota</taxon>
        <taxon>Pezizomycotina</taxon>
        <taxon>Lecanoromycetes</taxon>
        <taxon>OSLEUM clade</taxon>
        <taxon>Ostropomycetidae</taxon>
        <taxon>Ostropales</taxon>
        <taxon>Graphidaceae</taxon>
        <taxon>Gomphilloideae</taxon>
        <taxon>Gomphillus</taxon>
    </lineage>
</organism>
<dbReference type="InterPro" id="IPR050889">
    <property type="entry name" value="Dendritic_Spine_Reg/Scaffold"/>
</dbReference>
<dbReference type="PROSITE" id="PS50297">
    <property type="entry name" value="ANK_REP_REGION"/>
    <property type="match status" value="4"/>
</dbReference>
<name>A0A8H3EG58_9LECA</name>
<feature type="repeat" description="ANK" evidence="3">
    <location>
        <begin position="880"/>
        <end position="912"/>
    </location>
</feature>
<keyword evidence="1" id="KW-0677">Repeat</keyword>
<keyword evidence="5" id="KW-1185">Reference proteome</keyword>
<dbReference type="SMART" id="SM00248">
    <property type="entry name" value="ANK"/>
    <property type="match status" value="7"/>
</dbReference>
<dbReference type="PROSITE" id="PS50088">
    <property type="entry name" value="ANK_REPEAT"/>
    <property type="match status" value="4"/>
</dbReference>
<dbReference type="SUPFAM" id="SSF48403">
    <property type="entry name" value="Ankyrin repeat"/>
    <property type="match status" value="1"/>
</dbReference>
<dbReference type="Gene3D" id="1.25.40.20">
    <property type="entry name" value="Ankyrin repeat-containing domain"/>
    <property type="match status" value="1"/>
</dbReference>
<gene>
    <name evidence="4" type="ORF">GOMPHAMPRED_003024</name>
</gene>
<sequence>MSEYSTKPPGDRRKFEIAIICALTLEAEMVENVLDQDWEDHGIKYGKAARDPNAYTTGTIADKNMVIAYCYTMGSNSAAQVASALRSSFTGIKIAFVVRVCGAAPSDIEQEDILLGDCIISTAVVQFDPGRRGPKGFHMKDGLGRVGPELGSMLAKLKTQKNRLRLSRNLTSHLEALQRSDAKGTEYPGRKEDQLFEPSYIHGIGVWDIYPTVVIKAACDYANSHKNKKWQSYAAAVAAAGLKAFLQQLQFPDEEEESPTAAWMKSLAPKLAPAVGSTNDFGSSLNRAYTAPGEMHFHHHLLSTGKKIKLKVSKTDSCSFQAKDQPEATSGNDLLTFQNVDPHNMSANVHGLGALFYDCIDVLERVAAYNIPDTLLMQSLPRHHKLDDAKVHNIVRAILLLISESFTNADGLSHPGAAVDGDSAYADSRQAFGTDSLGTALESTTAKRLKRMPTDESTFLKAVEQLEGWVDNLFLLVPLHQPNNTAERSTAVADVNLRALFGLSATGETLQNVVHERQRIAKLENLRRIEQLLNPPRLQDELLDEQSGGVPEDVVRRWIFQIAESGDYGLDLRLAGRDNDLRQALASRMADRCDGMFLWLDLISKDLRESQTKLRLKDIVENAPSLHAAYERNWRRIPDQCDYDKSRGLKILQWCVFSIRPLTVSELAEVLAIQSLEEQDELNPDDLPGSINDEYIDAEIKERCGSLVEVKSLNTADPPGQRIVQLNWLKHKEISGLDDLSFHRLLTKFLEERNANFNKWATIFESQQRTDEDVPYNDDSVPGPLYFAALLGLVPTIEILLERDASSIDNIGGVFGIALQVACAKGYDAAIAILLRSNADVKIKAGELGSAIGASAFHGRYSLVFELLGRGATVDEQDRRDRTPLYYAVMKGHLEITKLLLENGADPSIPDKNGWTPLNIASINGHFEIVRLLLDKGANIEVAVDGWTPLSSASYNGHLEIVRHLLGKGASLETSHIGGWMPVNAASDKGHLEVVKYLIQKGASLVTLDSTGQSPLFRAVRGGHLEL</sequence>
<dbReference type="Pfam" id="PF12796">
    <property type="entry name" value="Ank_2"/>
    <property type="match status" value="2"/>
</dbReference>
<dbReference type="Proteomes" id="UP000664169">
    <property type="component" value="Unassembled WGS sequence"/>
</dbReference>
<comment type="caution">
    <text evidence="4">The sequence shown here is derived from an EMBL/GenBank/DDBJ whole genome shotgun (WGS) entry which is preliminary data.</text>
</comment>
<dbReference type="EMBL" id="CAJPDQ010000002">
    <property type="protein sequence ID" value="CAF9905067.1"/>
    <property type="molecule type" value="Genomic_DNA"/>
</dbReference>
<evidence type="ECO:0000256" key="1">
    <source>
        <dbReference type="ARBA" id="ARBA00022737"/>
    </source>
</evidence>
<dbReference type="Gene3D" id="3.40.50.1580">
    <property type="entry name" value="Nucleoside phosphorylase domain"/>
    <property type="match status" value="2"/>
</dbReference>
<dbReference type="InterPro" id="IPR002110">
    <property type="entry name" value="Ankyrin_rpt"/>
</dbReference>